<dbReference type="PANTHER" id="PTHR48488:SF1">
    <property type="entry name" value="INTERLEUKIN-22"/>
    <property type="match status" value="1"/>
</dbReference>
<dbReference type="GO" id="GO:0005576">
    <property type="term" value="C:extracellular region"/>
    <property type="evidence" value="ECO:0007669"/>
    <property type="project" value="InterPro"/>
</dbReference>
<dbReference type="OrthoDB" id="9451249at2759"/>
<name>A0A9F5IAJ3_PYTBI</name>
<dbReference type="InterPro" id="IPR020453">
    <property type="entry name" value="IL-22"/>
</dbReference>
<dbReference type="GeneID" id="112540106"/>
<dbReference type="KEGG" id="pbi:112540106"/>
<dbReference type="PRINTS" id="PR01936">
    <property type="entry name" value="INTRLEUKIN22"/>
</dbReference>
<organism evidence="1 2">
    <name type="scientific">Python bivittatus</name>
    <name type="common">Burmese python</name>
    <name type="synonym">Python molurus bivittatus</name>
    <dbReference type="NCBI Taxonomy" id="176946"/>
    <lineage>
        <taxon>Eukaryota</taxon>
        <taxon>Metazoa</taxon>
        <taxon>Chordata</taxon>
        <taxon>Craniata</taxon>
        <taxon>Vertebrata</taxon>
        <taxon>Euteleostomi</taxon>
        <taxon>Lepidosauria</taxon>
        <taxon>Squamata</taxon>
        <taxon>Bifurcata</taxon>
        <taxon>Unidentata</taxon>
        <taxon>Episquamata</taxon>
        <taxon>Toxicofera</taxon>
        <taxon>Serpentes</taxon>
        <taxon>Henophidia</taxon>
        <taxon>Pythonidae</taxon>
        <taxon>Python</taxon>
    </lineage>
</organism>
<dbReference type="Pfam" id="PF14565">
    <property type="entry name" value="IL22"/>
    <property type="match status" value="1"/>
</dbReference>
<dbReference type="Proteomes" id="UP000695026">
    <property type="component" value="Unplaced"/>
</dbReference>
<sequence length="195" mass="22741">MDPWKNWTRCFLLWAFCCYCLFFLTIANPLLSKQADTLHNHSCSLSKHHFQRITIKNLTYSLAKQARLHDEDTDNRFVGQHLYTNITRNEHCYLMKRVTDIVVTRVLYKPKKQYTGLQEVAYFFVHLNAKLRGCKPLGDKTYIEGNLKIMKDKLEQLGENGMNKVLGELDLLFDYLENACTSKKASDGHQSNTKN</sequence>
<dbReference type="InterPro" id="IPR009079">
    <property type="entry name" value="4_helix_cytokine-like_core"/>
</dbReference>
<reference evidence="2" key="1">
    <citation type="submission" date="2025-08" db="UniProtKB">
        <authorList>
            <consortium name="RefSeq"/>
        </authorList>
    </citation>
    <scope>IDENTIFICATION</scope>
    <source>
        <tissue evidence="2">Liver</tissue>
    </source>
</reference>
<dbReference type="RefSeq" id="XP_025019299.1">
    <property type="nucleotide sequence ID" value="XM_025163531.1"/>
</dbReference>
<evidence type="ECO:0000313" key="1">
    <source>
        <dbReference type="Proteomes" id="UP000695026"/>
    </source>
</evidence>
<accession>A0A9F5IAJ3</accession>
<proteinExistence type="predicted"/>
<gene>
    <name evidence="2" type="primary">IL22</name>
</gene>
<dbReference type="Gene3D" id="1.20.1250.10">
    <property type="match status" value="1"/>
</dbReference>
<dbReference type="CTD" id="50616"/>
<protein>
    <submittedName>
        <fullName evidence="2">Interleukin-22</fullName>
    </submittedName>
</protein>
<dbReference type="AlphaFoldDB" id="A0A9F5IAJ3"/>
<dbReference type="PANTHER" id="PTHR48488">
    <property type="entry name" value="INTERLEUKIN-22"/>
    <property type="match status" value="1"/>
</dbReference>
<dbReference type="SUPFAM" id="SSF47266">
    <property type="entry name" value="4-helical cytokines"/>
    <property type="match status" value="1"/>
</dbReference>
<dbReference type="OMA" id="INFQQPY"/>
<evidence type="ECO:0000313" key="2">
    <source>
        <dbReference type="RefSeq" id="XP_025019299.1"/>
    </source>
</evidence>
<keyword evidence="1" id="KW-1185">Reference proteome</keyword>